<evidence type="ECO:0000313" key="1">
    <source>
        <dbReference type="EMBL" id="KAF7779017.1"/>
    </source>
</evidence>
<protein>
    <submittedName>
        <fullName evidence="1">Uncharacterized protein</fullName>
    </submittedName>
</protein>
<proteinExistence type="predicted"/>
<sequence length="109" mass="12332">MDKSAPWTIAKGTLTICNATATGISSILQRQDRLSVHIAASALNSAITATTFFSLREFVVSPIFVYTLPFEQYERRRREFGIEKTIFATQGCCERSNNGGNFKRNQNWY</sequence>
<reference evidence="1 2" key="1">
    <citation type="journal article" name="Sci. Rep.">
        <title>Telomere-to-telomere assembled and centromere annotated genomes of the two main subspecies of the button mushroom Agaricus bisporus reveal especially polymorphic chromosome ends.</title>
        <authorList>
            <person name="Sonnenberg A.S.M."/>
            <person name="Sedaghat-Telgerd N."/>
            <person name="Lavrijssen B."/>
            <person name="Ohm R.A."/>
            <person name="Hendrickx P.M."/>
            <person name="Scholtmeijer K."/>
            <person name="Baars J.J.P."/>
            <person name="van Peer A."/>
        </authorList>
    </citation>
    <scope>NUCLEOTIDE SEQUENCE [LARGE SCALE GENOMIC DNA]</scope>
    <source>
        <strain evidence="1 2">H119_p4</strain>
    </source>
</reference>
<gene>
    <name evidence="1" type="ORF">Agabi119p4_3362</name>
</gene>
<comment type="caution">
    <text evidence="1">The sequence shown here is derived from an EMBL/GenBank/DDBJ whole genome shotgun (WGS) entry which is preliminary data.</text>
</comment>
<dbReference type="AlphaFoldDB" id="A0A8H7KJ17"/>
<organism evidence="1 2">
    <name type="scientific">Agaricus bisporus var. burnettii</name>
    <dbReference type="NCBI Taxonomy" id="192524"/>
    <lineage>
        <taxon>Eukaryota</taxon>
        <taxon>Fungi</taxon>
        <taxon>Dikarya</taxon>
        <taxon>Basidiomycota</taxon>
        <taxon>Agaricomycotina</taxon>
        <taxon>Agaricomycetes</taxon>
        <taxon>Agaricomycetidae</taxon>
        <taxon>Agaricales</taxon>
        <taxon>Agaricineae</taxon>
        <taxon>Agaricaceae</taxon>
        <taxon>Agaricus</taxon>
    </lineage>
</organism>
<accession>A0A8H7KJ17</accession>
<name>A0A8H7KJ17_AGABI</name>
<dbReference type="EMBL" id="JABXXO010000004">
    <property type="protein sequence ID" value="KAF7779017.1"/>
    <property type="molecule type" value="Genomic_DNA"/>
</dbReference>
<dbReference type="Proteomes" id="UP000629468">
    <property type="component" value="Unassembled WGS sequence"/>
</dbReference>
<evidence type="ECO:0000313" key="2">
    <source>
        <dbReference type="Proteomes" id="UP000629468"/>
    </source>
</evidence>